<feature type="compositionally biased region" description="Basic and acidic residues" evidence="1">
    <location>
        <begin position="1"/>
        <end position="18"/>
    </location>
</feature>
<evidence type="ECO:0000313" key="2">
    <source>
        <dbReference type="EMBL" id="QHU18588.1"/>
    </source>
</evidence>
<feature type="compositionally biased region" description="Low complexity" evidence="1">
    <location>
        <begin position="20"/>
        <end position="108"/>
    </location>
</feature>
<name>A0A6C0KQH7_9ZZZZ</name>
<feature type="region of interest" description="Disordered" evidence="1">
    <location>
        <begin position="1"/>
        <end position="137"/>
    </location>
</feature>
<accession>A0A6C0KQH7</accession>
<proteinExistence type="predicted"/>
<protein>
    <submittedName>
        <fullName evidence="2">Uncharacterized protein</fullName>
    </submittedName>
</protein>
<dbReference type="EMBL" id="MN740936">
    <property type="protein sequence ID" value="QHU18588.1"/>
    <property type="molecule type" value="Genomic_DNA"/>
</dbReference>
<feature type="compositionally biased region" description="Acidic residues" evidence="1">
    <location>
        <begin position="109"/>
        <end position="118"/>
    </location>
</feature>
<evidence type="ECO:0000256" key="1">
    <source>
        <dbReference type="SAM" id="MobiDB-lite"/>
    </source>
</evidence>
<reference evidence="2" key="1">
    <citation type="journal article" date="2020" name="Nature">
        <title>Giant virus diversity and host interactions through global metagenomics.</title>
        <authorList>
            <person name="Schulz F."/>
            <person name="Roux S."/>
            <person name="Paez-Espino D."/>
            <person name="Jungbluth S."/>
            <person name="Walsh D.A."/>
            <person name="Denef V.J."/>
            <person name="McMahon K.D."/>
            <person name="Konstantinidis K.T."/>
            <person name="Eloe-Fadrosh E.A."/>
            <person name="Kyrpides N.C."/>
            <person name="Woyke T."/>
        </authorList>
    </citation>
    <scope>NUCLEOTIDE SEQUENCE</scope>
    <source>
        <strain evidence="2">GVMAG-S-3300013006-158</strain>
    </source>
</reference>
<sequence length="423" mass="47852">MASYNEKDYRYESNEKNDGAAAAAPVRRSPRSPSYLPSSPSYAPSSPSYSPSAAAAPARRASRSPSYSPSSPSYAPSAAAAPARRASRSSSRAASAAAAVSRSPSPSLAEEEEEEEAEAEAKAEEAEEAEAEAVAAVQNSNQAMSVLQDTVRRFHRSMDELKSIYIYYHDAMDVLKNTQFKTDIGRLGGTIEALQRFYCPDQVPLHKSIVKRCRVIEAILAKCRSILQNPTLQESDIDILQQSQKLLGYLEPIPLDPSNQRDATRVIRKSIYILKSVQTYESMINTVYRTQTNFYQTRYTLLQGLTADVCNRAAEFQSLCTTTRYDCDPINSFVGLCHQLQEGIRDEDTTYRILSLMYDTGKRILQLYEIDRMERDGGFLRKSKRTHTHKNSKRKHYRTKRAHTHKNSKRKHYRTKRARKYPM</sequence>
<organism evidence="2">
    <name type="scientific">viral metagenome</name>
    <dbReference type="NCBI Taxonomy" id="1070528"/>
    <lineage>
        <taxon>unclassified sequences</taxon>
        <taxon>metagenomes</taxon>
        <taxon>organismal metagenomes</taxon>
    </lineage>
</organism>
<feature type="region of interest" description="Disordered" evidence="1">
    <location>
        <begin position="384"/>
        <end position="423"/>
    </location>
</feature>
<dbReference type="AlphaFoldDB" id="A0A6C0KQH7"/>